<dbReference type="Proteomes" id="UP001157974">
    <property type="component" value="Unassembled WGS sequence"/>
</dbReference>
<proteinExistence type="predicted"/>
<organism evidence="5 6">
    <name type="scientific">Rhodosorus marinus</name>
    <dbReference type="NCBI Taxonomy" id="101924"/>
    <lineage>
        <taxon>Eukaryota</taxon>
        <taxon>Rhodophyta</taxon>
        <taxon>Stylonematophyceae</taxon>
        <taxon>Stylonematales</taxon>
        <taxon>Stylonemataceae</taxon>
        <taxon>Rhodosorus</taxon>
    </lineage>
</organism>
<dbReference type="AlphaFoldDB" id="A0AAV8V1J5"/>
<comment type="subcellular location">
    <subcellularLocation>
        <location evidence="1">Nucleus</location>
    </subcellularLocation>
</comment>
<feature type="domain" description="CCT" evidence="4">
    <location>
        <begin position="128"/>
        <end position="170"/>
    </location>
</feature>
<evidence type="ECO:0000256" key="1">
    <source>
        <dbReference type="ARBA" id="ARBA00004123"/>
    </source>
</evidence>
<protein>
    <recommendedName>
        <fullName evidence="4">CCT domain-containing protein</fullName>
    </recommendedName>
</protein>
<sequence>MVSGALGDLDLEELSDDVLRTNQGTLALDQGGIDYWNVIDKKEENLASLFQADISATTELFSPSSEFSDSKNETQYGDMILEEIEESKPSLASLAVESPPSTRNKSIPPQKNQHHMPGRTADESRSARWHARLRFREKKKRRTFGKKILYQKRKVVADARPRVMGRFVKKQTT</sequence>
<dbReference type="GO" id="GO:0005634">
    <property type="term" value="C:nucleus"/>
    <property type="evidence" value="ECO:0007669"/>
    <property type="project" value="UniProtKB-SubCell"/>
</dbReference>
<evidence type="ECO:0000313" key="5">
    <source>
        <dbReference type="EMBL" id="KAJ8908730.1"/>
    </source>
</evidence>
<dbReference type="Pfam" id="PF06203">
    <property type="entry name" value="CCT"/>
    <property type="match status" value="1"/>
</dbReference>
<keyword evidence="6" id="KW-1185">Reference proteome</keyword>
<dbReference type="InterPro" id="IPR010402">
    <property type="entry name" value="CCT_domain"/>
</dbReference>
<dbReference type="PROSITE" id="PS51017">
    <property type="entry name" value="CCT"/>
    <property type="match status" value="1"/>
</dbReference>
<dbReference type="EMBL" id="JAMWBK010000001">
    <property type="protein sequence ID" value="KAJ8908730.1"/>
    <property type="molecule type" value="Genomic_DNA"/>
</dbReference>
<evidence type="ECO:0000256" key="3">
    <source>
        <dbReference type="SAM" id="MobiDB-lite"/>
    </source>
</evidence>
<keyword evidence="2" id="KW-0539">Nucleus</keyword>
<name>A0AAV8V1J5_9RHOD</name>
<gene>
    <name evidence="5" type="ORF">NDN08_005435</name>
</gene>
<reference evidence="5 6" key="1">
    <citation type="journal article" date="2023" name="Nat. Commun.">
        <title>Origin of minicircular mitochondrial genomes in red algae.</title>
        <authorList>
            <person name="Lee Y."/>
            <person name="Cho C.H."/>
            <person name="Lee Y.M."/>
            <person name="Park S.I."/>
            <person name="Yang J.H."/>
            <person name="West J.A."/>
            <person name="Bhattacharya D."/>
            <person name="Yoon H.S."/>
        </authorList>
    </citation>
    <scope>NUCLEOTIDE SEQUENCE [LARGE SCALE GENOMIC DNA]</scope>
    <source>
        <strain evidence="5 6">CCMP1338</strain>
        <tissue evidence="5">Whole cell</tissue>
    </source>
</reference>
<evidence type="ECO:0000259" key="4">
    <source>
        <dbReference type="PROSITE" id="PS51017"/>
    </source>
</evidence>
<accession>A0AAV8V1J5</accession>
<comment type="caution">
    <text evidence="5">The sequence shown here is derived from an EMBL/GenBank/DDBJ whole genome shotgun (WGS) entry which is preliminary data.</text>
</comment>
<dbReference type="PANTHER" id="PTHR31874:SF1">
    <property type="entry name" value="ZINC FINGER PROTEIN CONSTANS-LIKE 6"/>
    <property type="match status" value="1"/>
</dbReference>
<dbReference type="InterPro" id="IPR052453">
    <property type="entry name" value="CONSTANS-like_ZF"/>
</dbReference>
<feature type="region of interest" description="Disordered" evidence="3">
    <location>
        <begin position="89"/>
        <end position="128"/>
    </location>
</feature>
<evidence type="ECO:0000313" key="6">
    <source>
        <dbReference type="Proteomes" id="UP001157974"/>
    </source>
</evidence>
<evidence type="ECO:0000256" key="2">
    <source>
        <dbReference type="ARBA" id="ARBA00023242"/>
    </source>
</evidence>
<feature type="compositionally biased region" description="Polar residues" evidence="3">
    <location>
        <begin position="99"/>
        <end position="111"/>
    </location>
</feature>
<dbReference type="PANTHER" id="PTHR31874">
    <property type="entry name" value="CCT MOTIF FAMILY PROTEIN, EXPRESSED"/>
    <property type="match status" value="1"/>
</dbReference>
<dbReference type="GO" id="GO:0006355">
    <property type="term" value="P:regulation of DNA-templated transcription"/>
    <property type="evidence" value="ECO:0007669"/>
    <property type="project" value="TreeGrafter"/>
</dbReference>